<protein>
    <recommendedName>
        <fullName evidence="4">ATP-grasp-modified RiPP</fullName>
    </recommendedName>
</protein>
<dbReference type="NCBIfam" id="TIGR04186">
    <property type="entry name" value="GRASP_targ"/>
    <property type="match status" value="1"/>
</dbReference>
<evidence type="ECO:0008006" key="4">
    <source>
        <dbReference type="Google" id="ProtNLM"/>
    </source>
</evidence>
<comment type="caution">
    <text evidence="2">The sequence shown here is derived from an EMBL/GenBank/DDBJ whole genome shotgun (WGS) entry which is preliminary data.</text>
</comment>
<dbReference type="EMBL" id="BAAANF010000027">
    <property type="protein sequence ID" value="GAA1716706.1"/>
    <property type="molecule type" value="Genomic_DNA"/>
</dbReference>
<dbReference type="InterPro" id="IPR025843">
    <property type="entry name" value="Actino_peptide"/>
</dbReference>
<feature type="region of interest" description="Disordered" evidence="1">
    <location>
        <begin position="1"/>
        <end position="61"/>
    </location>
</feature>
<gene>
    <name evidence="2" type="ORF">GCM10009745_76550</name>
</gene>
<feature type="compositionally biased region" description="Polar residues" evidence="1">
    <location>
        <begin position="30"/>
        <end position="48"/>
    </location>
</feature>
<dbReference type="Pfam" id="PF14408">
    <property type="entry name" value="Actino_peptide"/>
    <property type="match status" value="1"/>
</dbReference>
<dbReference type="Proteomes" id="UP001500280">
    <property type="component" value="Unassembled WGS sequence"/>
</dbReference>
<evidence type="ECO:0000313" key="3">
    <source>
        <dbReference type="Proteomes" id="UP001500280"/>
    </source>
</evidence>
<keyword evidence="3" id="KW-1185">Reference proteome</keyword>
<sequence>MEIDGLTQVTVYRDAGGEPVHAGPPKHGTSRATFTSNPTSGSDGQKQNSPDDTKVLTYVPD</sequence>
<name>A0ABP4V574_9ACTN</name>
<proteinExistence type="predicted"/>
<accession>A0ABP4V574</accession>
<organism evidence="2 3">
    <name type="scientific">Kribbella yunnanensis</name>
    <dbReference type="NCBI Taxonomy" id="190194"/>
    <lineage>
        <taxon>Bacteria</taxon>
        <taxon>Bacillati</taxon>
        <taxon>Actinomycetota</taxon>
        <taxon>Actinomycetes</taxon>
        <taxon>Propionibacteriales</taxon>
        <taxon>Kribbellaceae</taxon>
        <taxon>Kribbella</taxon>
    </lineage>
</organism>
<evidence type="ECO:0000313" key="2">
    <source>
        <dbReference type="EMBL" id="GAA1716706.1"/>
    </source>
</evidence>
<evidence type="ECO:0000256" key="1">
    <source>
        <dbReference type="SAM" id="MobiDB-lite"/>
    </source>
</evidence>
<dbReference type="InterPro" id="IPR026496">
    <property type="entry name" value="GRASP_targ"/>
</dbReference>
<reference evidence="3" key="1">
    <citation type="journal article" date="2019" name="Int. J. Syst. Evol. Microbiol.">
        <title>The Global Catalogue of Microorganisms (GCM) 10K type strain sequencing project: providing services to taxonomists for standard genome sequencing and annotation.</title>
        <authorList>
            <consortium name="The Broad Institute Genomics Platform"/>
            <consortium name="The Broad Institute Genome Sequencing Center for Infectious Disease"/>
            <person name="Wu L."/>
            <person name="Ma J."/>
        </authorList>
    </citation>
    <scope>NUCLEOTIDE SEQUENCE [LARGE SCALE GENOMIC DNA]</scope>
    <source>
        <strain evidence="3">JCM 14307</strain>
    </source>
</reference>